<dbReference type="EMBL" id="JANSHE010002483">
    <property type="protein sequence ID" value="KAJ2991557.1"/>
    <property type="molecule type" value="Genomic_DNA"/>
</dbReference>
<sequence length="345" mass="39809">MTINIVAPSNRKIKRPPALAYFLYRFLGHFADIVDEAMRMLRIVPGERPMSDYTVTSSDLDQMSVEDLLHLLDTDFERHSLSEEAGVELHDQNISRWSDGTVLKATEELNDDEVPEAIALDFVFHHTLIPVPRVRRVIREGSDGFIWMDCIRGRQLKFVWPTLSILGKIRVAFVLRRYIRQLRSVRHPRSAVPGPLGLAPGGRVHSSVMYGEIVPYRGPFSTYAELSAFWNERHRVAHMPQAGAPEDAAARVLEPLDDSQPLVLTHGDLNLRNILVDEGGRLWLIDWGEAGFYPPWFEFVTTRLQQYQGVDPGDWVWDLVIPFICDPYYKQELWYMHTRRGLNYR</sequence>
<reference evidence="1" key="1">
    <citation type="submission" date="2022-08" db="EMBL/GenBank/DDBJ databases">
        <title>Genome Sequence of Pycnoporus sanguineus.</title>
        <authorList>
            <person name="Buettner E."/>
        </authorList>
    </citation>
    <scope>NUCLEOTIDE SEQUENCE</scope>
    <source>
        <strain evidence="1">CG-C14</strain>
    </source>
</reference>
<name>A0ACC1PGK5_9APHY</name>
<dbReference type="Proteomes" id="UP001144978">
    <property type="component" value="Unassembled WGS sequence"/>
</dbReference>
<organism evidence="1 2">
    <name type="scientific">Trametes sanguinea</name>
    <dbReference type="NCBI Taxonomy" id="158606"/>
    <lineage>
        <taxon>Eukaryota</taxon>
        <taxon>Fungi</taxon>
        <taxon>Dikarya</taxon>
        <taxon>Basidiomycota</taxon>
        <taxon>Agaricomycotina</taxon>
        <taxon>Agaricomycetes</taxon>
        <taxon>Polyporales</taxon>
        <taxon>Polyporaceae</taxon>
        <taxon>Trametes</taxon>
    </lineage>
</organism>
<protein>
    <submittedName>
        <fullName evidence="1">Uncharacterized protein</fullName>
    </submittedName>
</protein>
<keyword evidence="2" id="KW-1185">Reference proteome</keyword>
<proteinExistence type="predicted"/>
<accession>A0ACC1PGK5</accession>
<comment type="caution">
    <text evidence="1">The sequence shown here is derived from an EMBL/GenBank/DDBJ whole genome shotgun (WGS) entry which is preliminary data.</text>
</comment>
<evidence type="ECO:0000313" key="1">
    <source>
        <dbReference type="EMBL" id="KAJ2991557.1"/>
    </source>
</evidence>
<gene>
    <name evidence="1" type="ORF">NUW54_g8160</name>
</gene>
<evidence type="ECO:0000313" key="2">
    <source>
        <dbReference type="Proteomes" id="UP001144978"/>
    </source>
</evidence>